<sequence length="366" mass="40442">MRISFVMAAADLSGGARVIHTHADRLAKRGHDVHLICRPPARPTLRQRLKRFSRPGARLAASSRPTHFSAETYALHMIERHRPIRADDVPDSDVVIATWWETAEWVSALPARKGTKVHFVQGYEVFPYTDEKRVHAALRLPFPKITISGWLKSVLTGRLGVHDVHLVPNSVDTILFNAPPRERLPRPTLGMLLSPLADKNCPTGFEATSAVRDAVPDLQLLLIDPLGTADQIPSWCRSFGQVSQQRLCDIYAACDAWLWPSRREGFGLPILEAMACRTPVIATKAGAAADLISDGINGWIVDGYDAPAIADGLMRMAETDEAQWRAMSEAAYRTAHSYSWDDATNLFEEALRRAVDAAETKVTAVA</sequence>
<dbReference type="PANTHER" id="PTHR12526">
    <property type="entry name" value="GLYCOSYLTRANSFERASE"/>
    <property type="match status" value="1"/>
</dbReference>
<dbReference type="Gene3D" id="3.40.50.11090">
    <property type="match status" value="1"/>
</dbReference>
<evidence type="ECO:0000313" key="3">
    <source>
        <dbReference type="EMBL" id="MCL6730124.1"/>
    </source>
</evidence>
<dbReference type="InterPro" id="IPR001296">
    <property type="entry name" value="Glyco_trans_1"/>
</dbReference>
<dbReference type="Proteomes" id="UP001165342">
    <property type="component" value="Unassembled WGS sequence"/>
</dbReference>
<dbReference type="InterPro" id="IPR028098">
    <property type="entry name" value="Glyco_trans_4-like_N"/>
</dbReference>
<dbReference type="PANTHER" id="PTHR12526:SF636">
    <property type="entry name" value="BLL3647 PROTEIN"/>
    <property type="match status" value="1"/>
</dbReference>
<evidence type="ECO:0000313" key="4">
    <source>
        <dbReference type="Proteomes" id="UP001165342"/>
    </source>
</evidence>
<organism evidence="3 4">
    <name type="scientific">Sphingomonas hankyongi</name>
    <dbReference type="NCBI Taxonomy" id="2908209"/>
    <lineage>
        <taxon>Bacteria</taxon>
        <taxon>Pseudomonadati</taxon>
        <taxon>Pseudomonadota</taxon>
        <taxon>Alphaproteobacteria</taxon>
        <taxon>Sphingomonadales</taxon>
        <taxon>Sphingomonadaceae</taxon>
        <taxon>Sphingomonas</taxon>
    </lineage>
</organism>
<keyword evidence="4" id="KW-1185">Reference proteome</keyword>
<dbReference type="EMBL" id="JAMGBE010000003">
    <property type="protein sequence ID" value="MCL6730124.1"/>
    <property type="molecule type" value="Genomic_DNA"/>
</dbReference>
<dbReference type="Pfam" id="PF00534">
    <property type="entry name" value="Glycos_transf_1"/>
    <property type="match status" value="1"/>
</dbReference>
<dbReference type="Pfam" id="PF13439">
    <property type="entry name" value="Glyco_transf_4"/>
    <property type="match status" value="1"/>
</dbReference>
<name>A0ABT0S2M4_9SPHN</name>
<feature type="domain" description="Glycosyltransferase subfamily 4-like N-terminal" evidence="2">
    <location>
        <begin position="13"/>
        <end position="173"/>
    </location>
</feature>
<evidence type="ECO:0000259" key="2">
    <source>
        <dbReference type="Pfam" id="PF13439"/>
    </source>
</evidence>
<comment type="caution">
    <text evidence="3">The sequence shown here is derived from an EMBL/GenBank/DDBJ whole genome shotgun (WGS) entry which is preliminary data.</text>
</comment>
<accession>A0ABT0S2M4</accession>
<protein>
    <submittedName>
        <fullName evidence="3">Glycosyltransferase family 4 protein</fullName>
    </submittedName>
</protein>
<evidence type="ECO:0000259" key="1">
    <source>
        <dbReference type="Pfam" id="PF00534"/>
    </source>
</evidence>
<dbReference type="RefSeq" id="WP_249831626.1">
    <property type="nucleotide sequence ID" value="NZ_JAMGBE010000003.1"/>
</dbReference>
<proteinExistence type="predicted"/>
<gene>
    <name evidence="3" type="ORF">LZ538_08675</name>
</gene>
<reference evidence="3" key="1">
    <citation type="submission" date="2022-05" db="EMBL/GenBank/DDBJ databases">
        <authorList>
            <person name="Jo J.-H."/>
            <person name="Im W.-T."/>
        </authorList>
    </citation>
    <scope>NUCLEOTIDE SEQUENCE</scope>
    <source>
        <strain evidence="3">SE220</strain>
    </source>
</reference>
<dbReference type="SUPFAM" id="SSF53756">
    <property type="entry name" value="UDP-Glycosyltransferase/glycogen phosphorylase"/>
    <property type="match status" value="1"/>
</dbReference>
<feature type="domain" description="Glycosyl transferase family 1" evidence="1">
    <location>
        <begin position="238"/>
        <end position="332"/>
    </location>
</feature>
<dbReference type="CDD" id="cd03801">
    <property type="entry name" value="GT4_PimA-like"/>
    <property type="match status" value="1"/>
</dbReference>
<dbReference type="Gene3D" id="3.40.50.2000">
    <property type="entry name" value="Glycogen Phosphorylase B"/>
    <property type="match status" value="1"/>
</dbReference>